<reference evidence="1 2" key="1">
    <citation type="journal article" date="2019" name="Commun. Biol.">
        <title>The bagworm genome reveals a unique fibroin gene that provides high tensile strength.</title>
        <authorList>
            <person name="Kono N."/>
            <person name="Nakamura H."/>
            <person name="Ohtoshi R."/>
            <person name="Tomita M."/>
            <person name="Numata K."/>
            <person name="Arakawa K."/>
        </authorList>
    </citation>
    <scope>NUCLEOTIDE SEQUENCE [LARGE SCALE GENOMIC DNA]</scope>
</reference>
<dbReference type="Proteomes" id="UP000299102">
    <property type="component" value="Unassembled WGS sequence"/>
</dbReference>
<dbReference type="AlphaFoldDB" id="A0A4C1TTX9"/>
<dbReference type="EMBL" id="BGZK01000087">
    <property type="protein sequence ID" value="GBP17475.1"/>
    <property type="molecule type" value="Genomic_DNA"/>
</dbReference>
<accession>A0A4C1TTX9</accession>
<sequence length="132" mass="14845">MPMNQYCQPYESSLAIEYTYLCTGPLNVARPLGSCLQCLMDKTALLVCTVLGAAASETPSPTEYCVTNYRVAGWYVKNDVIVRKLRVQTIEEYVRSQARRLFDCADEGPILSLHNLAPQYERPPGGYQFPEI</sequence>
<name>A0A4C1TTX9_EUMVA</name>
<organism evidence="1 2">
    <name type="scientific">Eumeta variegata</name>
    <name type="common">Bagworm moth</name>
    <name type="synonym">Eumeta japonica</name>
    <dbReference type="NCBI Taxonomy" id="151549"/>
    <lineage>
        <taxon>Eukaryota</taxon>
        <taxon>Metazoa</taxon>
        <taxon>Ecdysozoa</taxon>
        <taxon>Arthropoda</taxon>
        <taxon>Hexapoda</taxon>
        <taxon>Insecta</taxon>
        <taxon>Pterygota</taxon>
        <taxon>Neoptera</taxon>
        <taxon>Endopterygota</taxon>
        <taxon>Lepidoptera</taxon>
        <taxon>Glossata</taxon>
        <taxon>Ditrysia</taxon>
        <taxon>Tineoidea</taxon>
        <taxon>Psychidae</taxon>
        <taxon>Oiketicinae</taxon>
        <taxon>Eumeta</taxon>
    </lineage>
</organism>
<protein>
    <submittedName>
        <fullName evidence="1">Uncharacterized protein</fullName>
    </submittedName>
</protein>
<gene>
    <name evidence="1" type="ORF">EVAR_8824_1</name>
</gene>
<proteinExistence type="predicted"/>
<keyword evidence="2" id="KW-1185">Reference proteome</keyword>
<evidence type="ECO:0000313" key="2">
    <source>
        <dbReference type="Proteomes" id="UP000299102"/>
    </source>
</evidence>
<evidence type="ECO:0000313" key="1">
    <source>
        <dbReference type="EMBL" id="GBP17475.1"/>
    </source>
</evidence>
<comment type="caution">
    <text evidence="1">The sequence shown here is derived from an EMBL/GenBank/DDBJ whole genome shotgun (WGS) entry which is preliminary data.</text>
</comment>
<dbReference type="OrthoDB" id="412981at2759"/>